<dbReference type="EMBL" id="FNLO01000013">
    <property type="protein sequence ID" value="SDV50691.1"/>
    <property type="molecule type" value="Genomic_DNA"/>
</dbReference>
<keyword evidence="2 7" id="KW-0813">Transport</keyword>
<feature type="transmembrane region" description="Helical" evidence="7">
    <location>
        <begin position="220"/>
        <end position="245"/>
    </location>
</feature>
<gene>
    <name evidence="9" type="ORF">SAMN05216551_11315</name>
</gene>
<evidence type="ECO:0000256" key="6">
    <source>
        <dbReference type="ARBA" id="ARBA00023136"/>
    </source>
</evidence>
<protein>
    <submittedName>
        <fullName evidence="9">ABC-type nitrate/sulfonate/bicarbonate transport system, permease component</fullName>
    </submittedName>
</protein>
<feature type="transmembrane region" description="Helical" evidence="7">
    <location>
        <begin position="96"/>
        <end position="118"/>
    </location>
</feature>
<dbReference type="PROSITE" id="PS50928">
    <property type="entry name" value="ABC_TM1"/>
    <property type="match status" value="1"/>
</dbReference>
<dbReference type="CDD" id="cd06261">
    <property type="entry name" value="TM_PBP2"/>
    <property type="match status" value="1"/>
</dbReference>
<feature type="transmembrane region" description="Helical" evidence="7">
    <location>
        <begin position="166"/>
        <end position="187"/>
    </location>
</feature>
<dbReference type="RefSeq" id="WP_091911849.1">
    <property type="nucleotide sequence ID" value="NZ_FNLO01000013.1"/>
</dbReference>
<feature type="transmembrane region" description="Helical" evidence="7">
    <location>
        <begin position="124"/>
        <end position="146"/>
    </location>
</feature>
<evidence type="ECO:0000256" key="7">
    <source>
        <dbReference type="RuleBase" id="RU363032"/>
    </source>
</evidence>
<sequence>MNPLSARRLFRGCLGAVAVIGLWLGLSWHSNSVFFPPLRDMAGDAADYWLSAPGLRDIGSTLGNLAGGLILGIAAGTVAGLTIGQQPWLQRASTPLIEFVRAIPSVALLPAAVSLFGIGSAMKIASIALSIMWPVLINVVDGLHNLPAQWLDTARVLQLRAWQRQWWVIVPALLPRLYAGISVAVPLSLVVAVTSEMIGTTAGIGSVVLNAQYTFDVRRMWSGVLLLGVLGAALSMALTAVGRVVEKRSGAR</sequence>
<proteinExistence type="inferred from homology"/>
<dbReference type="STRING" id="1770053.SAMN05216551_11315"/>
<evidence type="ECO:0000256" key="5">
    <source>
        <dbReference type="ARBA" id="ARBA00022989"/>
    </source>
</evidence>
<evidence type="ECO:0000259" key="8">
    <source>
        <dbReference type="PROSITE" id="PS50928"/>
    </source>
</evidence>
<evidence type="ECO:0000256" key="2">
    <source>
        <dbReference type="ARBA" id="ARBA00022448"/>
    </source>
</evidence>
<dbReference type="PANTHER" id="PTHR30151:SF0">
    <property type="entry name" value="ABC TRANSPORTER PERMEASE PROTEIN MJ0413-RELATED"/>
    <property type="match status" value="1"/>
</dbReference>
<dbReference type="Gene3D" id="1.10.3720.10">
    <property type="entry name" value="MetI-like"/>
    <property type="match status" value="1"/>
</dbReference>
<feature type="transmembrane region" description="Helical" evidence="7">
    <location>
        <begin position="9"/>
        <end position="28"/>
    </location>
</feature>
<reference evidence="10" key="1">
    <citation type="submission" date="2016-09" db="EMBL/GenBank/DDBJ databases">
        <authorList>
            <person name="Varghese N."/>
            <person name="Submissions S."/>
        </authorList>
    </citation>
    <scope>NUCLEOTIDE SEQUENCE [LARGE SCALE GENOMIC DNA]</scope>
    <source>
        <strain evidence="10">JS23</strain>
    </source>
</reference>
<dbReference type="AlphaFoldDB" id="A0A1H2PU42"/>
<feature type="domain" description="ABC transmembrane type-1" evidence="8">
    <location>
        <begin position="58"/>
        <end position="242"/>
    </location>
</feature>
<comment type="similarity">
    <text evidence="7">Belongs to the binding-protein-dependent transport system permease family.</text>
</comment>
<dbReference type="SUPFAM" id="SSF161098">
    <property type="entry name" value="MetI-like"/>
    <property type="match status" value="1"/>
</dbReference>
<dbReference type="OrthoDB" id="5458199at2"/>
<feature type="transmembrane region" description="Helical" evidence="7">
    <location>
        <begin position="65"/>
        <end position="84"/>
    </location>
</feature>
<accession>A0A1H2PU42</accession>
<dbReference type="Proteomes" id="UP000243719">
    <property type="component" value="Unassembled WGS sequence"/>
</dbReference>
<dbReference type="GO" id="GO:0055085">
    <property type="term" value="P:transmembrane transport"/>
    <property type="evidence" value="ECO:0007669"/>
    <property type="project" value="InterPro"/>
</dbReference>
<dbReference type="InterPro" id="IPR000515">
    <property type="entry name" value="MetI-like"/>
</dbReference>
<evidence type="ECO:0000313" key="9">
    <source>
        <dbReference type="EMBL" id="SDV50691.1"/>
    </source>
</evidence>
<keyword evidence="3" id="KW-1003">Cell membrane</keyword>
<comment type="subcellular location">
    <subcellularLocation>
        <location evidence="1 7">Cell membrane</location>
        <topology evidence="1 7">Multi-pass membrane protein</topology>
    </subcellularLocation>
</comment>
<dbReference type="InterPro" id="IPR035906">
    <property type="entry name" value="MetI-like_sf"/>
</dbReference>
<name>A0A1H2PU42_9BURK</name>
<keyword evidence="5 7" id="KW-1133">Transmembrane helix</keyword>
<dbReference type="Pfam" id="PF00528">
    <property type="entry name" value="BPD_transp_1"/>
    <property type="match status" value="1"/>
</dbReference>
<evidence type="ECO:0000256" key="3">
    <source>
        <dbReference type="ARBA" id="ARBA00022475"/>
    </source>
</evidence>
<keyword evidence="6 7" id="KW-0472">Membrane</keyword>
<organism evidence="9 10">
    <name type="scientific">Chitinasiproducens palmae</name>
    <dbReference type="NCBI Taxonomy" id="1770053"/>
    <lineage>
        <taxon>Bacteria</taxon>
        <taxon>Pseudomonadati</taxon>
        <taxon>Pseudomonadota</taxon>
        <taxon>Betaproteobacteria</taxon>
        <taxon>Burkholderiales</taxon>
        <taxon>Burkholderiaceae</taxon>
        <taxon>Chitinasiproducens</taxon>
    </lineage>
</organism>
<evidence type="ECO:0000256" key="1">
    <source>
        <dbReference type="ARBA" id="ARBA00004651"/>
    </source>
</evidence>
<evidence type="ECO:0000256" key="4">
    <source>
        <dbReference type="ARBA" id="ARBA00022692"/>
    </source>
</evidence>
<dbReference type="PANTHER" id="PTHR30151">
    <property type="entry name" value="ALKANE SULFONATE ABC TRANSPORTER-RELATED, MEMBRANE SUBUNIT"/>
    <property type="match status" value="1"/>
</dbReference>
<evidence type="ECO:0000313" key="10">
    <source>
        <dbReference type="Proteomes" id="UP000243719"/>
    </source>
</evidence>
<dbReference type="GO" id="GO:0005886">
    <property type="term" value="C:plasma membrane"/>
    <property type="evidence" value="ECO:0007669"/>
    <property type="project" value="UniProtKB-SubCell"/>
</dbReference>
<keyword evidence="4 7" id="KW-0812">Transmembrane</keyword>
<keyword evidence="10" id="KW-1185">Reference proteome</keyword>